<keyword evidence="3" id="KW-0663">Pyridoxal phosphate</keyword>
<dbReference type="Proteomes" id="UP000287830">
    <property type="component" value="Unassembled WGS sequence"/>
</dbReference>
<proteinExistence type="inferred from homology"/>
<dbReference type="InterPro" id="IPR008286">
    <property type="entry name" value="Prn/Lys/Arg_de-COase_C"/>
</dbReference>
<dbReference type="AlphaFoldDB" id="A0A7U9Q237"/>
<dbReference type="InterPro" id="IPR011193">
    <property type="entry name" value="Orn/lys/arg_de-COase"/>
</dbReference>
<dbReference type="InterPro" id="IPR015421">
    <property type="entry name" value="PyrdxlP-dep_Trfase_major"/>
</dbReference>
<dbReference type="InterPro" id="IPR000310">
    <property type="entry name" value="Orn/Lys/Arg_deCO2ase_major_dom"/>
</dbReference>
<evidence type="ECO:0000259" key="5">
    <source>
        <dbReference type="Pfam" id="PF01276"/>
    </source>
</evidence>
<keyword evidence="4" id="KW-0456">Lyase</keyword>
<evidence type="ECO:0000256" key="4">
    <source>
        <dbReference type="ARBA" id="ARBA00023239"/>
    </source>
</evidence>
<dbReference type="GeneID" id="95626050"/>
<evidence type="ECO:0000256" key="2">
    <source>
        <dbReference type="ARBA" id="ARBA00022793"/>
    </source>
</evidence>
<evidence type="ECO:0000313" key="8">
    <source>
        <dbReference type="Proteomes" id="UP000287830"/>
    </source>
</evidence>
<dbReference type="GO" id="GO:0016831">
    <property type="term" value="F:carboxy-lyase activity"/>
    <property type="evidence" value="ECO:0007669"/>
    <property type="project" value="UniProtKB-KW"/>
</dbReference>
<dbReference type="EMBL" id="BHZC01000001">
    <property type="protein sequence ID" value="GCD39530.1"/>
    <property type="molecule type" value="Genomic_DNA"/>
</dbReference>
<dbReference type="GO" id="GO:0030170">
    <property type="term" value="F:pyridoxal phosphate binding"/>
    <property type="evidence" value="ECO:0007669"/>
    <property type="project" value="TreeGrafter"/>
</dbReference>
<dbReference type="Pfam" id="PF01276">
    <property type="entry name" value="OKR_DC_1"/>
    <property type="match status" value="2"/>
</dbReference>
<comment type="similarity">
    <text evidence="1">Belongs to the Orn/Lys/Arg decarboxylase class-I family.</text>
</comment>
<feature type="domain" description="Orn/Lys/Arg decarboxylase C-terminal" evidence="6">
    <location>
        <begin position="823"/>
        <end position="895"/>
    </location>
</feature>
<dbReference type="Gene3D" id="3.90.100.10">
    <property type="entry name" value="Orn/Lys/Arg decarboxylase, C-terminal domain"/>
    <property type="match status" value="1"/>
</dbReference>
<feature type="domain" description="Orn/Lys/Arg decarboxylases family 1 pyridoxal-P attachment site" evidence="5">
    <location>
        <begin position="296"/>
        <end position="521"/>
    </location>
</feature>
<feature type="domain" description="Orn/Lys/Arg decarboxylases family 1 pyridoxal-P attachment site" evidence="5">
    <location>
        <begin position="568"/>
        <end position="751"/>
    </location>
</feature>
<evidence type="ECO:0000256" key="3">
    <source>
        <dbReference type="ARBA" id="ARBA00022898"/>
    </source>
</evidence>
<dbReference type="Pfam" id="PF03711">
    <property type="entry name" value="OKR_DC_1_C"/>
    <property type="match status" value="1"/>
</dbReference>
<name>A0A7U9Q237_9ACTN</name>
<dbReference type="PANTHER" id="PTHR45229">
    <property type="entry name" value="CONSTITUTIVE ORNITHINE DECARBOXYLASE"/>
    <property type="match status" value="1"/>
</dbReference>
<dbReference type="PANTHER" id="PTHR45229:SF3">
    <property type="entry name" value="BIODEGRADATIVE ARGININE DECARBOXYLASE"/>
    <property type="match status" value="1"/>
</dbReference>
<dbReference type="GO" id="GO:0006520">
    <property type="term" value="P:amino acid metabolic process"/>
    <property type="evidence" value="ECO:0007669"/>
    <property type="project" value="InterPro"/>
</dbReference>
<protein>
    <submittedName>
        <fullName evidence="7">Amino acid decarboxylase</fullName>
    </submittedName>
</protein>
<dbReference type="GO" id="GO:0005829">
    <property type="term" value="C:cytosol"/>
    <property type="evidence" value="ECO:0007669"/>
    <property type="project" value="TreeGrafter"/>
</dbReference>
<evidence type="ECO:0000313" key="7">
    <source>
        <dbReference type="EMBL" id="GCD39530.1"/>
    </source>
</evidence>
<dbReference type="RefSeq" id="WP_125048463.1">
    <property type="nucleotide sequence ID" value="NZ_BHZC01000001.1"/>
</dbReference>
<organism evidence="7 8">
    <name type="scientific">Streptomyces chrestomyceticus JCM 4735</name>
    <dbReference type="NCBI Taxonomy" id="1306181"/>
    <lineage>
        <taxon>Bacteria</taxon>
        <taxon>Bacillati</taxon>
        <taxon>Actinomycetota</taxon>
        <taxon>Actinomycetes</taxon>
        <taxon>Kitasatosporales</taxon>
        <taxon>Streptomycetaceae</taxon>
        <taxon>Streptomyces</taxon>
    </lineage>
</organism>
<dbReference type="OrthoDB" id="9815233at2"/>
<evidence type="ECO:0000259" key="6">
    <source>
        <dbReference type="Pfam" id="PF03711"/>
    </source>
</evidence>
<keyword evidence="2" id="KW-0210">Decarboxylase</keyword>
<gene>
    <name evidence="7" type="ORF">OEIGOIKO_07386</name>
</gene>
<comment type="caution">
    <text evidence="7">The sequence shown here is derived from an EMBL/GenBank/DDBJ whole genome shotgun (WGS) entry which is preliminary data.</text>
</comment>
<sequence>MEPSTEPGESAARTTGRAGAGRRVSAYNSVAQLQTDLWWSISDVARRLSLAEPDSAGRAEAVGVLDETLADVDVLTHYYSYPGPEVAQTLRALASEESYAELSRTAARIGRGLIADVAVSTVAAPDSQESGADADRRPRFDVLVVADLSEAEEEQILGGLRASRRRADAFVYDVIAVSSFVDAMVAILVNPWIQAVVARPDFHTRSDFDLALLRELLPPAGPPDLDCLTVADRAGALARRVREERPELDLYLVEQASIEQLATQIGREFDSVFLQQEDALDLHLTILRGVARRYRTPFYSALVEYARKPSGVFHALPVSRGNSVVRSQWIHDMCDFYGLNIFLAETSATAGGLDSLLEPHGAIKEAQDLAARAFGARRTYFVTNGTSTANKIVTQSLVAPGDVVMVDRNCHKSHHYAQVLAGSHVAYLDSYSIDAFSMYGAIPLADIKRTLLTYRREGRLDQVSLISLTNCTFDGVVYDVERVMAECLAIKPDLVFLWDEAWFAFARFHPVYRRRTAMAAAARLAERIGTAAYRAEYRRHLQHIRGMSDDELVRERLLPDPDKTRIRAYATQSTHKTLTSLRQGSMIHVHDDDFSRRNEEAFHEAYMTHTSTSPNYQVLASLDVGRRQVELEGFELVSRQVELAMSLRDQIAGHPLLSKYFRVLDSGELIPDQYRQEGGPCPLHAGPAAMEKAWSTDEFVLDPCRLTLEISATGIDGDTFKHVELMDRWGIQVNKTTRNTVLAMTNIGTPRTAAAHLLRALIGIAEELEAEAGQLAPEKKRARDRRIDALSHDHPPLPNFSRFHDTFRAESAGEAADGDMRKAYYMAYREELCEFVSSEEARRRVDAGQPVVSAIFVTPYPPGFPILVPGQEFSEDILDFMDALDTKEIHGFDPECGYRVFVRSALAGDAG</sequence>
<dbReference type="Gene3D" id="3.40.640.10">
    <property type="entry name" value="Type I PLP-dependent aspartate aminotransferase-like (Major domain)"/>
    <property type="match status" value="1"/>
</dbReference>
<dbReference type="InterPro" id="IPR015424">
    <property type="entry name" value="PyrdxlP-dep_Trfase"/>
</dbReference>
<evidence type="ECO:0000256" key="1">
    <source>
        <dbReference type="ARBA" id="ARBA00010671"/>
    </source>
</evidence>
<dbReference type="SUPFAM" id="SSF53383">
    <property type="entry name" value="PLP-dependent transferases"/>
    <property type="match status" value="1"/>
</dbReference>
<reference evidence="7 8" key="1">
    <citation type="submission" date="2018-11" db="EMBL/GenBank/DDBJ databases">
        <title>Whole genome sequence of Streptomyces chrestomyceticus NBRC 13444(T).</title>
        <authorList>
            <person name="Komaki H."/>
            <person name="Tamura T."/>
        </authorList>
    </citation>
    <scope>NUCLEOTIDE SEQUENCE [LARGE SCALE GENOMIC DNA]</scope>
    <source>
        <strain evidence="7 8">NBRC 13444</strain>
    </source>
</reference>
<accession>A0A7U9Q237</accession>